<dbReference type="EC" id="2.3.1.180" evidence="3 13"/>
<evidence type="ECO:0000313" key="17">
    <source>
        <dbReference type="Proteomes" id="UP000287502"/>
    </source>
</evidence>
<evidence type="ECO:0000259" key="15">
    <source>
        <dbReference type="Pfam" id="PF08545"/>
    </source>
</evidence>
<dbReference type="HAMAP" id="MF_01815">
    <property type="entry name" value="FabH"/>
    <property type="match status" value="1"/>
</dbReference>
<keyword evidence="4 13" id="KW-0963">Cytoplasm</keyword>
<evidence type="ECO:0000256" key="2">
    <source>
        <dbReference type="ARBA" id="ARBA00008642"/>
    </source>
</evidence>
<keyword evidence="17" id="KW-1185">Reference proteome</keyword>
<keyword evidence="6 13" id="KW-0808">Transferase</keyword>
<dbReference type="NCBIfam" id="TIGR00747">
    <property type="entry name" value="fabH"/>
    <property type="match status" value="1"/>
</dbReference>
<dbReference type="AlphaFoldDB" id="A0A3R5UX30"/>
<dbReference type="UniPathway" id="UPA00094"/>
<organism evidence="16 17">
    <name type="scientific">Geovibrio thiophilus</name>
    <dbReference type="NCBI Taxonomy" id="139438"/>
    <lineage>
        <taxon>Bacteria</taxon>
        <taxon>Pseudomonadati</taxon>
        <taxon>Deferribacterota</taxon>
        <taxon>Deferribacteres</taxon>
        <taxon>Deferribacterales</taxon>
        <taxon>Geovibrionaceae</taxon>
        <taxon>Geovibrio</taxon>
    </lineage>
</organism>
<comment type="function">
    <text evidence="13">Catalyzes the condensation reaction of fatty acid synthesis by the addition to an acyl acceptor of two carbons from malonyl-ACP. Catalyzes the first condensation reaction which initiates fatty acid synthesis and may therefore play a role in governing the total rate of fatty acid production. Possesses both acetoacetyl-ACP synthase and acetyl transacylase activities. Its substrate specificity determines the biosynthesis of branched-chain and/or straight-chain of fatty acids.</text>
</comment>
<comment type="domain">
    <text evidence="13">The last Arg residue of the ACP-binding site is essential for the weak association between ACP/AcpP and FabH.</text>
</comment>
<dbReference type="PANTHER" id="PTHR43091:SF2">
    <property type="entry name" value="BETA-KETOACYL-[ACYL-CARRIER-PROTEIN] SYNTHASE III 2"/>
    <property type="match status" value="1"/>
</dbReference>
<dbReference type="SUPFAM" id="SSF53901">
    <property type="entry name" value="Thiolase-like"/>
    <property type="match status" value="1"/>
</dbReference>
<comment type="catalytic activity">
    <reaction evidence="12">
        <text>malonyl-[ACP] + acetyl-CoA + H(+) = 3-oxobutanoyl-[ACP] + CO2 + CoA</text>
        <dbReference type="Rhea" id="RHEA:12080"/>
        <dbReference type="Rhea" id="RHEA-COMP:9623"/>
        <dbReference type="Rhea" id="RHEA-COMP:9625"/>
        <dbReference type="ChEBI" id="CHEBI:15378"/>
        <dbReference type="ChEBI" id="CHEBI:16526"/>
        <dbReference type="ChEBI" id="CHEBI:57287"/>
        <dbReference type="ChEBI" id="CHEBI:57288"/>
        <dbReference type="ChEBI" id="CHEBI:78449"/>
        <dbReference type="ChEBI" id="CHEBI:78450"/>
        <dbReference type="EC" id="2.3.1.180"/>
    </reaction>
    <physiologicalReaction direction="left-to-right" evidence="12">
        <dbReference type="Rhea" id="RHEA:12081"/>
    </physiologicalReaction>
</comment>
<evidence type="ECO:0000256" key="8">
    <source>
        <dbReference type="ARBA" id="ARBA00023098"/>
    </source>
</evidence>
<keyword evidence="11 13" id="KW-0012">Acyltransferase</keyword>
<dbReference type="InterPro" id="IPR016039">
    <property type="entry name" value="Thiolase-like"/>
</dbReference>
<gene>
    <name evidence="13" type="primary">fabH</name>
    <name evidence="16" type="ORF">EP073_00355</name>
</gene>
<evidence type="ECO:0000259" key="14">
    <source>
        <dbReference type="Pfam" id="PF08541"/>
    </source>
</evidence>
<dbReference type="FunFam" id="3.40.47.10:FF:000004">
    <property type="entry name" value="3-oxoacyl-[acyl-carrier-protein] synthase 3"/>
    <property type="match status" value="1"/>
</dbReference>
<evidence type="ECO:0000256" key="11">
    <source>
        <dbReference type="ARBA" id="ARBA00023315"/>
    </source>
</evidence>
<dbReference type="GO" id="GO:0006633">
    <property type="term" value="P:fatty acid biosynthetic process"/>
    <property type="evidence" value="ECO:0007669"/>
    <property type="project" value="UniProtKB-UniRule"/>
</dbReference>
<evidence type="ECO:0000256" key="1">
    <source>
        <dbReference type="ARBA" id="ARBA00005194"/>
    </source>
</evidence>
<evidence type="ECO:0000256" key="10">
    <source>
        <dbReference type="ARBA" id="ARBA00023268"/>
    </source>
</evidence>
<evidence type="ECO:0000256" key="9">
    <source>
        <dbReference type="ARBA" id="ARBA00023160"/>
    </source>
</evidence>
<accession>A0A3R5UX30</accession>
<evidence type="ECO:0000256" key="12">
    <source>
        <dbReference type="ARBA" id="ARBA00051096"/>
    </source>
</evidence>
<evidence type="ECO:0000256" key="3">
    <source>
        <dbReference type="ARBA" id="ARBA00012333"/>
    </source>
</evidence>
<evidence type="ECO:0000256" key="13">
    <source>
        <dbReference type="HAMAP-Rule" id="MF_01815"/>
    </source>
</evidence>
<dbReference type="Pfam" id="PF08545">
    <property type="entry name" value="ACP_syn_III"/>
    <property type="match status" value="1"/>
</dbReference>
<dbReference type="NCBIfam" id="NF006829">
    <property type="entry name" value="PRK09352.1"/>
    <property type="match status" value="1"/>
</dbReference>
<protein>
    <recommendedName>
        <fullName evidence="3 13">Beta-ketoacyl-[acyl-carrier-protein] synthase III</fullName>
        <shortName evidence="13">Beta-ketoacyl-ACP synthase III</shortName>
        <shortName evidence="13">KAS III</shortName>
        <ecNumber evidence="3 13">2.3.1.180</ecNumber>
    </recommendedName>
    <alternativeName>
        <fullName evidence="13">3-oxoacyl-[acyl-carrier-protein] synthase 3</fullName>
    </alternativeName>
    <alternativeName>
        <fullName evidence="13">3-oxoacyl-[acyl-carrier-protein] synthase III</fullName>
    </alternativeName>
</protein>
<evidence type="ECO:0000256" key="5">
    <source>
        <dbReference type="ARBA" id="ARBA00022516"/>
    </source>
</evidence>
<evidence type="ECO:0000256" key="7">
    <source>
        <dbReference type="ARBA" id="ARBA00022832"/>
    </source>
</evidence>
<dbReference type="Proteomes" id="UP000287502">
    <property type="component" value="Chromosome"/>
</dbReference>
<dbReference type="KEGG" id="gtl:EP073_00355"/>
<comment type="subcellular location">
    <subcellularLocation>
        <location evidence="13">Cytoplasm</location>
    </subcellularLocation>
</comment>
<feature type="domain" description="Beta-ketoacyl-[acyl-carrier-protein] synthase III N-terminal" evidence="15">
    <location>
        <begin position="107"/>
        <end position="184"/>
    </location>
</feature>
<feature type="active site" evidence="13">
    <location>
        <position position="282"/>
    </location>
</feature>
<dbReference type="Gene3D" id="3.40.47.10">
    <property type="match status" value="1"/>
</dbReference>
<comment type="subunit">
    <text evidence="13">Homodimer.</text>
</comment>
<dbReference type="PANTHER" id="PTHR43091">
    <property type="entry name" value="3-OXOACYL-[ACYL-CARRIER-PROTEIN] SYNTHASE"/>
    <property type="match status" value="1"/>
</dbReference>
<dbReference type="EMBL" id="CP035108">
    <property type="protein sequence ID" value="QAR31905.1"/>
    <property type="molecule type" value="Genomic_DNA"/>
</dbReference>
<dbReference type="Pfam" id="PF08541">
    <property type="entry name" value="ACP_syn_III_C"/>
    <property type="match status" value="1"/>
</dbReference>
<feature type="domain" description="Beta-ketoacyl-[acyl-carrier-protein] synthase III C-terminal" evidence="14">
    <location>
        <begin position="239"/>
        <end position="324"/>
    </location>
</feature>
<dbReference type="InterPro" id="IPR013747">
    <property type="entry name" value="ACP_syn_III_C"/>
</dbReference>
<feature type="active site" evidence="13">
    <location>
        <position position="113"/>
    </location>
</feature>
<evidence type="ECO:0000256" key="6">
    <source>
        <dbReference type="ARBA" id="ARBA00022679"/>
    </source>
</evidence>
<keyword evidence="5 13" id="KW-0444">Lipid biosynthesis</keyword>
<dbReference type="GO" id="GO:0005737">
    <property type="term" value="C:cytoplasm"/>
    <property type="evidence" value="ECO:0007669"/>
    <property type="project" value="UniProtKB-SubCell"/>
</dbReference>
<feature type="active site" evidence="13">
    <location>
        <position position="252"/>
    </location>
</feature>
<keyword evidence="9 13" id="KW-0275">Fatty acid biosynthesis</keyword>
<name>A0A3R5UX30_9BACT</name>
<evidence type="ECO:0000313" key="16">
    <source>
        <dbReference type="EMBL" id="QAR31905.1"/>
    </source>
</evidence>
<sequence>MNIYSRFLGTGSCFPPDVMTNHDFEKFLDTSDEWIVSRTGIKERRVAKTMTCGEMAYGAALNALDMAGVKPEELDGIIVASLTPDTTMPSTACNVQKMLGIRGCFAFDLTAACSGFIYAVNIANGLIRSGSAKKLLVIGAERLTAGLDWTDRSTCILFGDGAGAAVIGADTAPGIRSVHAYADGSFGNLLTLDSLGSTFLAERKERNIEDHLLHMSGNEIFKIAVRAMSDAADAAVLSSGLTYEDIDFLIPHQANLRIIDATAKRLKLPPEKVVINLDKYGNTSAATIPTAFDGVVRNGTLKRGMNIACAAFGGGLTWGSMVFTF</sequence>
<dbReference type="GO" id="GO:0004315">
    <property type="term" value="F:3-oxoacyl-[acyl-carrier-protein] synthase activity"/>
    <property type="evidence" value="ECO:0007669"/>
    <property type="project" value="InterPro"/>
</dbReference>
<evidence type="ECO:0000256" key="4">
    <source>
        <dbReference type="ARBA" id="ARBA00022490"/>
    </source>
</evidence>
<keyword evidence="7 13" id="KW-0276">Fatty acid metabolism</keyword>
<feature type="region of interest" description="ACP-binding" evidence="13">
    <location>
        <begin position="253"/>
        <end position="257"/>
    </location>
</feature>
<dbReference type="GO" id="GO:0033818">
    <property type="term" value="F:beta-ketoacyl-acyl-carrier-protein synthase III activity"/>
    <property type="evidence" value="ECO:0007669"/>
    <property type="project" value="UniProtKB-UniRule"/>
</dbReference>
<comment type="pathway">
    <text evidence="1 13">Lipid metabolism; fatty acid biosynthesis.</text>
</comment>
<reference evidence="16 17" key="1">
    <citation type="submission" date="2019-01" db="EMBL/GenBank/DDBJ databases">
        <title>Geovibrio thiophilus DSM 11263, complete genome.</title>
        <authorList>
            <person name="Spring S."/>
            <person name="Bunk B."/>
            <person name="Sproer C."/>
        </authorList>
    </citation>
    <scope>NUCLEOTIDE SEQUENCE [LARGE SCALE GENOMIC DNA]</scope>
    <source>
        <strain evidence="16 17">DSM 11263</strain>
    </source>
</reference>
<dbReference type="InterPro" id="IPR013751">
    <property type="entry name" value="ACP_syn_III_N"/>
</dbReference>
<dbReference type="InterPro" id="IPR004655">
    <property type="entry name" value="FabH"/>
</dbReference>
<comment type="similarity">
    <text evidence="2 13">Belongs to the thiolase-like superfamily. FabH family.</text>
</comment>
<keyword evidence="8 13" id="KW-0443">Lipid metabolism</keyword>
<keyword evidence="10 13" id="KW-0511">Multifunctional enzyme</keyword>
<dbReference type="OrthoDB" id="9815506at2"/>
<dbReference type="CDD" id="cd00830">
    <property type="entry name" value="KAS_III"/>
    <property type="match status" value="1"/>
</dbReference>
<proteinExistence type="inferred from homology"/>